<evidence type="ECO:0000259" key="6">
    <source>
        <dbReference type="PROSITE" id="PS50937"/>
    </source>
</evidence>
<protein>
    <submittedName>
        <fullName evidence="7">MerR family transcriptional regulator</fullName>
    </submittedName>
</protein>
<dbReference type="InterPro" id="IPR000551">
    <property type="entry name" value="MerR-type_HTH_dom"/>
</dbReference>
<keyword evidence="4" id="KW-0804">Transcription</keyword>
<dbReference type="Proteomes" id="UP000666915">
    <property type="component" value="Unassembled WGS sequence"/>
</dbReference>
<dbReference type="PANTHER" id="PTHR30204:SF69">
    <property type="entry name" value="MERR-FAMILY TRANSCRIPTIONAL REGULATOR"/>
    <property type="match status" value="1"/>
</dbReference>
<dbReference type="PANTHER" id="PTHR30204">
    <property type="entry name" value="REDOX-CYCLING DRUG-SENSING TRANSCRIPTIONAL ACTIVATOR SOXR"/>
    <property type="match status" value="1"/>
</dbReference>
<dbReference type="EMBL" id="JAGEOK010000063">
    <property type="protein sequence ID" value="MBO2445169.1"/>
    <property type="molecule type" value="Genomic_DNA"/>
</dbReference>
<keyword evidence="2" id="KW-0805">Transcription regulation</keyword>
<keyword evidence="8" id="KW-1185">Reference proteome</keyword>
<gene>
    <name evidence="7" type="ORF">J4557_47470</name>
</gene>
<dbReference type="CDD" id="cd00592">
    <property type="entry name" value="HTH_MerR-like"/>
    <property type="match status" value="1"/>
</dbReference>
<keyword evidence="1" id="KW-0678">Repressor</keyword>
<dbReference type="PRINTS" id="PR00040">
    <property type="entry name" value="HTHMERR"/>
</dbReference>
<dbReference type="InterPro" id="IPR047057">
    <property type="entry name" value="MerR_fam"/>
</dbReference>
<keyword evidence="5" id="KW-0175">Coiled coil</keyword>
<organism evidence="7 8">
    <name type="scientific">Actinomadura nitritigenes</name>
    <dbReference type="NCBI Taxonomy" id="134602"/>
    <lineage>
        <taxon>Bacteria</taxon>
        <taxon>Bacillati</taxon>
        <taxon>Actinomycetota</taxon>
        <taxon>Actinomycetes</taxon>
        <taxon>Streptosporangiales</taxon>
        <taxon>Thermomonosporaceae</taxon>
        <taxon>Actinomadura</taxon>
    </lineage>
</organism>
<dbReference type="InterPro" id="IPR009061">
    <property type="entry name" value="DNA-bd_dom_put_sf"/>
</dbReference>
<evidence type="ECO:0000256" key="4">
    <source>
        <dbReference type="ARBA" id="ARBA00023163"/>
    </source>
</evidence>
<dbReference type="SMART" id="SM00422">
    <property type="entry name" value="HTH_MERR"/>
    <property type="match status" value="1"/>
</dbReference>
<accession>A0ABS3RG13</accession>
<keyword evidence="3" id="KW-0238">DNA-binding</keyword>
<dbReference type="SUPFAM" id="SSF46955">
    <property type="entry name" value="Putative DNA-binding domain"/>
    <property type="match status" value="1"/>
</dbReference>
<dbReference type="Pfam" id="PF13411">
    <property type="entry name" value="MerR_1"/>
    <property type="match status" value="1"/>
</dbReference>
<evidence type="ECO:0000256" key="1">
    <source>
        <dbReference type="ARBA" id="ARBA00022491"/>
    </source>
</evidence>
<feature type="coiled-coil region" evidence="5">
    <location>
        <begin position="85"/>
        <end position="112"/>
    </location>
</feature>
<evidence type="ECO:0000256" key="2">
    <source>
        <dbReference type="ARBA" id="ARBA00023015"/>
    </source>
</evidence>
<dbReference type="PROSITE" id="PS50937">
    <property type="entry name" value="HTH_MERR_2"/>
    <property type="match status" value="1"/>
</dbReference>
<evidence type="ECO:0000256" key="3">
    <source>
        <dbReference type="ARBA" id="ARBA00023125"/>
    </source>
</evidence>
<evidence type="ECO:0000313" key="7">
    <source>
        <dbReference type="EMBL" id="MBO2445169.1"/>
    </source>
</evidence>
<name>A0ABS3RG13_9ACTN</name>
<evidence type="ECO:0000313" key="8">
    <source>
        <dbReference type="Proteomes" id="UP000666915"/>
    </source>
</evidence>
<evidence type="ECO:0000256" key="5">
    <source>
        <dbReference type="SAM" id="Coils"/>
    </source>
</evidence>
<proteinExistence type="predicted"/>
<sequence>MRVKELADVAGTTVRTVRYYHQIGLLPVPAVRGGHRDYDLAHVARLIRVRWLAEAGVPLSRVAAMLGTGEETSPSTARADRESVLTDLRATAETLDNQFEQLTERRARVARLVDAVERHYNLSPPRSTG</sequence>
<dbReference type="Gene3D" id="1.10.1660.10">
    <property type="match status" value="1"/>
</dbReference>
<dbReference type="RefSeq" id="WP_208274284.1">
    <property type="nucleotide sequence ID" value="NZ_BAAAGM010000076.1"/>
</dbReference>
<comment type="caution">
    <text evidence="7">The sequence shown here is derived from an EMBL/GenBank/DDBJ whole genome shotgun (WGS) entry which is preliminary data.</text>
</comment>
<reference evidence="7 8" key="1">
    <citation type="submission" date="2021-03" db="EMBL/GenBank/DDBJ databases">
        <authorList>
            <person name="Kanchanasin P."/>
            <person name="Saeng-In P."/>
            <person name="Phongsopitanun W."/>
            <person name="Yuki M."/>
            <person name="Kudo T."/>
            <person name="Ohkuma M."/>
            <person name="Tanasupawat S."/>
        </authorList>
    </citation>
    <scope>NUCLEOTIDE SEQUENCE [LARGE SCALE GENOMIC DNA]</scope>
    <source>
        <strain evidence="7 8">L46</strain>
    </source>
</reference>
<feature type="domain" description="HTH merR-type" evidence="6">
    <location>
        <begin position="1"/>
        <end position="68"/>
    </location>
</feature>